<evidence type="ECO:0000313" key="2">
    <source>
        <dbReference type="Proteomes" id="UP000254893"/>
    </source>
</evidence>
<dbReference type="Proteomes" id="UP000254893">
    <property type="component" value="Unassembled WGS sequence"/>
</dbReference>
<accession>A0A380BWE9</accession>
<evidence type="ECO:0000313" key="1">
    <source>
        <dbReference type="EMBL" id="SUJ07870.1"/>
    </source>
</evidence>
<dbReference type="AlphaFoldDB" id="A0A380BWE9"/>
<protein>
    <recommendedName>
        <fullName evidence="3">DUF4876 domain-containing protein</fullName>
    </recommendedName>
</protein>
<dbReference type="Pfam" id="PF16215">
    <property type="entry name" value="DUF4876"/>
    <property type="match status" value="1"/>
</dbReference>
<dbReference type="RefSeq" id="WP_181875938.1">
    <property type="nucleotide sequence ID" value="NZ_UGYW01000002.1"/>
</dbReference>
<reference evidence="1 2" key="1">
    <citation type="submission" date="2018-06" db="EMBL/GenBank/DDBJ databases">
        <authorList>
            <consortium name="Pathogen Informatics"/>
            <person name="Doyle S."/>
        </authorList>
    </citation>
    <scope>NUCLEOTIDE SEQUENCE [LARGE SCALE GENOMIC DNA]</scope>
    <source>
        <strain evidence="1 2">NCTC11388</strain>
    </source>
</reference>
<dbReference type="EMBL" id="UGYW01000002">
    <property type="protein sequence ID" value="SUJ07870.1"/>
    <property type="molecule type" value="Genomic_DNA"/>
</dbReference>
<dbReference type="PROSITE" id="PS51257">
    <property type="entry name" value="PROKAR_LIPOPROTEIN"/>
    <property type="match status" value="1"/>
</dbReference>
<name>A0A380BWE9_SPHSI</name>
<proteinExistence type="predicted"/>
<evidence type="ECO:0008006" key="3">
    <source>
        <dbReference type="Google" id="ProtNLM"/>
    </source>
</evidence>
<dbReference type="InterPro" id="IPR032627">
    <property type="entry name" value="DUF4876"/>
</dbReference>
<organism evidence="1 2">
    <name type="scientific">Sphingobacterium spiritivorum</name>
    <name type="common">Flavobacterium spiritivorum</name>
    <dbReference type="NCBI Taxonomy" id="258"/>
    <lineage>
        <taxon>Bacteria</taxon>
        <taxon>Pseudomonadati</taxon>
        <taxon>Bacteroidota</taxon>
        <taxon>Sphingobacteriia</taxon>
        <taxon>Sphingobacteriales</taxon>
        <taxon>Sphingobacteriaceae</taxon>
        <taxon>Sphingobacterium</taxon>
    </lineage>
</organism>
<gene>
    <name evidence="1" type="ORF">NCTC11388_01837</name>
</gene>
<sequence>MKIILCTLYFFIAFTGLVSCRKDWIPENHPVDVGINVTFYSTEYAEKLSTNATEIKIMTVKGDLIFSGKTDQNGHLAIPQLAPDTYRVQATKMYNVAEFNTLLDRTEESDVSFSSLITDYTVNPNNPATLNLSLQAGQYSPLVIKQLYYAGSSTTQGASFRDQFIEIYNNSAEVQYADSLYIGEAMGALNASTTYAYQPVSKQYDWSKSYGMPAGINANEDYVYARTILMIPGTGKQYPINPGESIVIAATAINHKSPYTGTDGKEISVKDPSLTIDLSNADFEAHYAPYLGTVRPLASDIDNPNVPNLTVFKFSGTDLIMSVAAQQSWFIFRNGDLGEFDKWASYDYPFADGRVKAGVYLQIPVANILDAVDLQSAITNTNYPKKFNAEVDAGQKSVTGGQNSSNSIIRKTKEIINGRKVLSDTNNSTEDFITIKAEPRAFAN</sequence>